<accession>A0ABV2KZK6</accession>
<dbReference type="PANTHER" id="PTHR42912">
    <property type="entry name" value="METHYLTRANSFERASE"/>
    <property type="match status" value="1"/>
</dbReference>
<keyword evidence="2" id="KW-0489">Methyltransferase</keyword>
<dbReference type="PANTHER" id="PTHR42912:SF93">
    <property type="entry name" value="N6-ADENOSINE-METHYLTRANSFERASE TMT1A"/>
    <property type="match status" value="1"/>
</dbReference>
<dbReference type="SUPFAM" id="SSF53335">
    <property type="entry name" value="S-adenosyl-L-methionine-dependent methyltransferases"/>
    <property type="match status" value="1"/>
</dbReference>
<dbReference type="InterPro" id="IPR011990">
    <property type="entry name" value="TPR-like_helical_dom_sf"/>
</dbReference>
<dbReference type="Pfam" id="PF08241">
    <property type="entry name" value="Methyltransf_11"/>
    <property type="match status" value="1"/>
</dbReference>
<comment type="caution">
    <text evidence="2">The sequence shown here is derived from an EMBL/GenBank/DDBJ whole genome shotgun (WGS) entry which is preliminary data.</text>
</comment>
<keyword evidence="3" id="KW-1185">Reference proteome</keyword>
<proteinExistence type="predicted"/>
<dbReference type="InterPro" id="IPR029063">
    <property type="entry name" value="SAM-dependent_MTases_sf"/>
</dbReference>
<dbReference type="GO" id="GO:0032259">
    <property type="term" value="P:methylation"/>
    <property type="evidence" value="ECO:0007669"/>
    <property type="project" value="UniProtKB-KW"/>
</dbReference>
<protein>
    <submittedName>
        <fullName evidence="2">TPR repeat methyltransferase</fullName>
    </submittedName>
</protein>
<keyword evidence="2" id="KW-0808">Transferase</keyword>
<organism evidence="2 3">
    <name type="scientific">Methylobacterium goesingense</name>
    <dbReference type="NCBI Taxonomy" id="243690"/>
    <lineage>
        <taxon>Bacteria</taxon>
        <taxon>Pseudomonadati</taxon>
        <taxon>Pseudomonadota</taxon>
        <taxon>Alphaproteobacteria</taxon>
        <taxon>Hyphomicrobiales</taxon>
        <taxon>Methylobacteriaceae</taxon>
        <taxon>Methylobacterium</taxon>
    </lineage>
</organism>
<dbReference type="InterPro" id="IPR013216">
    <property type="entry name" value="Methyltransf_11"/>
</dbReference>
<dbReference type="GO" id="GO:0008168">
    <property type="term" value="F:methyltransferase activity"/>
    <property type="evidence" value="ECO:0007669"/>
    <property type="project" value="UniProtKB-KW"/>
</dbReference>
<dbReference type="SUPFAM" id="SSF48452">
    <property type="entry name" value="TPR-like"/>
    <property type="match status" value="1"/>
</dbReference>
<dbReference type="Gene3D" id="1.25.40.10">
    <property type="entry name" value="Tetratricopeptide repeat domain"/>
    <property type="match status" value="1"/>
</dbReference>
<dbReference type="RefSeq" id="WP_238275436.1">
    <property type="nucleotide sequence ID" value="NZ_BPQL01000007.1"/>
</dbReference>
<feature type="domain" description="Methyltransferase type 11" evidence="1">
    <location>
        <begin position="157"/>
        <end position="249"/>
    </location>
</feature>
<sequence>MSHTITSGDLRADRRYDYAQGCLDDGDPDAAAEMAEQTLEIAPRFAPAWFLLGLARETRYLRGGQAGDHHAALRAYAAALDIDPEDAQGARLALVRIGAGEAATAISPGYVRALFDAYAPRFDRHLVEGLSYRGHGLVVDALDAVAGPGTPLGRVIDLGCGTGLVGAALAGRPEHLTGIDLSPGMLAEAGRRGLYQRLVEGELVAVLGAEETGSAECIFAADVVIYVSDFSGMVSGSARVLRAGGRLAFTVQSHSGDGLNLGPDARYAHGDALVRETLAAAGLDLERFEPAVARRENGVDVPGRVIVARRPDRSRLRCRP</sequence>
<dbReference type="Gene3D" id="3.40.50.150">
    <property type="entry name" value="Vaccinia Virus protein VP39"/>
    <property type="match status" value="1"/>
</dbReference>
<evidence type="ECO:0000313" key="2">
    <source>
        <dbReference type="EMBL" id="MET3690824.1"/>
    </source>
</evidence>
<dbReference type="InterPro" id="IPR050508">
    <property type="entry name" value="Methyltransf_Superfamily"/>
</dbReference>
<dbReference type="EMBL" id="JBEPMM010000001">
    <property type="protein sequence ID" value="MET3690824.1"/>
    <property type="molecule type" value="Genomic_DNA"/>
</dbReference>
<dbReference type="CDD" id="cd02440">
    <property type="entry name" value="AdoMet_MTases"/>
    <property type="match status" value="1"/>
</dbReference>
<evidence type="ECO:0000259" key="1">
    <source>
        <dbReference type="Pfam" id="PF08241"/>
    </source>
</evidence>
<evidence type="ECO:0000313" key="3">
    <source>
        <dbReference type="Proteomes" id="UP001549145"/>
    </source>
</evidence>
<gene>
    <name evidence="2" type="ORF">ABID43_000343</name>
</gene>
<dbReference type="Proteomes" id="UP001549145">
    <property type="component" value="Unassembled WGS sequence"/>
</dbReference>
<name>A0ABV2KZK6_9HYPH</name>
<reference evidence="2 3" key="1">
    <citation type="submission" date="2024-06" db="EMBL/GenBank/DDBJ databases">
        <title>Genomic Encyclopedia of Type Strains, Phase IV (KMG-IV): sequencing the most valuable type-strain genomes for metagenomic binning, comparative biology and taxonomic classification.</title>
        <authorList>
            <person name="Goeker M."/>
        </authorList>
    </citation>
    <scope>NUCLEOTIDE SEQUENCE [LARGE SCALE GENOMIC DNA]</scope>
    <source>
        <strain evidence="2 3">DSM 21331</strain>
    </source>
</reference>